<evidence type="ECO:0000313" key="9">
    <source>
        <dbReference type="Proteomes" id="UP000245720"/>
    </source>
</evidence>
<dbReference type="FunFam" id="2.160.10.10:FF:000008">
    <property type="entry name" value="Maltose O-acetyltransferase"/>
    <property type="match status" value="1"/>
</dbReference>
<proteinExistence type="inferred from homology"/>
<dbReference type="Pfam" id="PF00132">
    <property type="entry name" value="Hexapep"/>
    <property type="match status" value="1"/>
</dbReference>
<dbReference type="Proteomes" id="UP000245720">
    <property type="component" value="Unassembled WGS sequence"/>
</dbReference>
<feature type="compositionally biased region" description="Basic and acidic residues" evidence="6">
    <location>
        <begin position="222"/>
        <end position="231"/>
    </location>
</feature>
<evidence type="ECO:0000256" key="6">
    <source>
        <dbReference type="SAM" id="MobiDB-lite"/>
    </source>
</evidence>
<evidence type="ECO:0000259" key="7">
    <source>
        <dbReference type="SMART" id="SM01266"/>
    </source>
</evidence>
<dbReference type="OrthoDB" id="9801697at2"/>
<evidence type="ECO:0000256" key="5">
    <source>
        <dbReference type="RuleBase" id="RU367021"/>
    </source>
</evidence>
<dbReference type="PANTHER" id="PTHR43017:SF1">
    <property type="entry name" value="ACETYLTRANSFERASE YJL218W-RELATED"/>
    <property type="match status" value="1"/>
</dbReference>
<dbReference type="Pfam" id="PF12464">
    <property type="entry name" value="Mac"/>
    <property type="match status" value="1"/>
</dbReference>
<dbReference type="InterPro" id="IPR018357">
    <property type="entry name" value="Hexapep_transf_CS"/>
</dbReference>
<reference evidence="8 9" key="1">
    <citation type="submission" date="2018-05" db="EMBL/GenBank/DDBJ databases">
        <title>The Hungate 1000. A catalogue of reference genomes from the rumen microbiome.</title>
        <authorList>
            <person name="Kelly W."/>
        </authorList>
    </citation>
    <scope>NUCLEOTIDE SEQUENCE [LARGE SCALE GENOMIC DNA]</scope>
    <source>
        <strain evidence="8 9">SAb67</strain>
    </source>
</reference>
<name>A0A315XVR5_RUMFL</name>
<dbReference type="InterPro" id="IPR024688">
    <property type="entry name" value="Mac_dom"/>
</dbReference>
<comment type="similarity">
    <text evidence="1 5">Belongs to the transferase hexapeptide repeat family.</text>
</comment>
<dbReference type="EC" id="2.3.1.-" evidence="5"/>
<evidence type="ECO:0000256" key="1">
    <source>
        <dbReference type="ARBA" id="ARBA00007274"/>
    </source>
</evidence>
<evidence type="ECO:0000256" key="2">
    <source>
        <dbReference type="ARBA" id="ARBA00022679"/>
    </source>
</evidence>
<dbReference type="PROSITE" id="PS00101">
    <property type="entry name" value="HEXAPEP_TRANSFERASES"/>
    <property type="match status" value="1"/>
</dbReference>
<evidence type="ECO:0000256" key="3">
    <source>
        <dbReference type="ARBA" id="ARBA00022737"/>
    </source>
</evidence>
<keyword evidence="2 5" id="KW-0808">Transferase</keyword>
<feature type="domain" description="Maltose/galactoside acetyltransferase" evidence="7">
    <location>
        <begin position="4"/>
        <end position="58"/>
    </location>
</feature>
<dbReference type="SMART" id="SM01266">
    <property type="entry name" value="Mac"/>
    <property type="match status" value="1"/>
</dbReference>
<evidence type="ECO:0000313" key="8">
    <source>
        <dbReference type="EMBL" id="PWJ10993.1"/>
    </source>
</evidence>
<feature type="compositionally biased region" description="Basic and acidic residues" evidence="6">
    <location>
        <begin position="189"/>
        <end position="200"/>
    </location>
</feature>
<accession>A0A315XVR5</accession>
<dbReference type="AlphaFoldDB" id="A0A315XVR5"/>
<dbReference type="InterPro" id="IPR001451">
    <property type="entry name" value="Hexapep"/>
</dbReference>
<dbReference type="CDD" id="cd03357">
    <property type="entry name" value="LbH_MAT_GAT"/>
    <property type="match status" value="1"/>
</dbReference>
<dbReference type="Gene3D" id="2.160.10.10">
    <property type="entry name" value="Hexapeptide repeat proteins"/>
    <property type="match status" value="1"/>
</dbReference>
<sequence length="241" mass="26532">MTEKEKQQAGELYNADDRELVNERIKAKKLCSEYNAVECNDFQKRERILERLLAMKGKKTVIEPNFFCDYGYNILLGDNFYSNHNLVILDCAQVVFGDNIFIGPNCGFYTAEHPVDAALRNQGLEYAKPITVGDNVWIGGGVNVIGGVTIGDNVVIGAGSVVTKDIPSNCVAAGNPCRVIRTLEPLPEEPAKAPEEKKAAAPENSGMHGSIRPAEPPRRRHIELTRVDDPRNNGGAPDRRK</sequence>
<dbReference type="GO" id="GO:0008870">
    <property type="term" value="F:galactoside O-acetyltransferase activity"/>
    <property type="evidence" value="ECO:0007669"/>
    <property type="project" value="TreeGrafter"/>
</dbReference>
<keyword evidence="3" id="KW-0677">Repeat</keyword>
<dbReference type="InterPro" id="IPR011004">
    <property type="entry name" value="Trimer_LpxA-like_sf"/>
</dbReference>
<dbReference type="PANTHER" id="PTHR43017">
    <property type="entry name" value="GALACTOSIDE O-ACETYLTRANSFERASE"/>
    <property type="match status" value="1"/>
</dbReference>
<dbReference type="RefSeq" id="WP_109727364.1">
    <property type="nucleotide sequence ID" value="NZ_QGDI01000011.1"/>
</dbReference>
<protein>
    <recommendedName>
        <fullName evidence="5">Acetyltransferase</fullName>
        <ecNumber evidence="5">2.3.1.-</ecNumber>
    </recommendedName>
</protein>
<dbReference type="EMBL" id="QGDI01000011">
    <property type="protein sequence ID" value="PWJ10993.1"/>
    <property type="molecule type" value="Genomic_DNA"/>
</dbReference>
<dbReference type="InterPro" id="IPR039369">
    <property type="entry name" value="LacA-like"/>
</dbReference>
<gene>
    <name evidence="8" type="ORF">IE37_02640</name>
</gene>
<organism evidence="8 9">
    <name type="scientific">Ruminococcus flavefaciens</name>
    <dbReference type="NCBI Taxonomy" id="1265"/>
    <lineage>
        <taxon>Bacteria</taxon>
        <taxon>Bacillati</taxon>
        <taxon>Bacillota</taxon>
        <taxon>Clostridia</taxon>
        <taxon>Eubacteriales</taxon>
        <taxon>Oscillospiraceae</taxon>
        <taxon>Ruminococcus</taxon>
    </lineage>
</organism>
<comment type="caution">
    <text evidence="8">The sequence shown here is derived from an EMBL/GenBank/DDBJ whole genome shotgun (WGS) entry which is preliminary data.</text>
</comment>
<feature type="region of interest" description="Disordered" evidence="6">
    <location>
        <begin position="185"/>
        <end position="241"/>
    </location>
</feature>
<evidence type="ECO:0000256" key="4">
    <source>
        <dbReference type="ARBA" id="ARBA00023315"/>
    </source>
</evidence>
<keyword evidence="4 5" id="KW-0012">Acyltransferase</keyword>
<dbReference type="SUPFAM" id="SSF51161">
    <property type="entry name" value="Trimeric LpxA-like enzymes"/>
    <property type="match status" value="1"/>
</dbReference>